<sequence length="365" mass="41330">MPRFEEERSWRFTFKARVLLRGQFLTQCNPPLVRCQCRWQRLPSSKCDCLIYPTLRPIYRNIREFAKGAVSYQAYPLIYQLTKHLVNYNTRSMSLEQKLKIALEMELGPAIEELVFRAAQDGVWTQLIKLGFEPESFFGQAVYKKLVCPAILAVSSDILLGLGFSEAMRDPSNVTILFRRTPFYVNKGLIEVHGTSKLNGPFLGVYHALFTREMEEECARGALLPGEVLVSLFTSMYPLGPAIPLQFLRAAIVFCHDHDWTHMKSKIERLPRSNTLQHVGRFNSAGGGEVTDDFERISSPTRDLVVDRLCSGWGLEPKHTNKLATRCVALRFSATGAALFYSSLSATISATSHTFGRNHSRKTLL</sequence>
<evidence type="ECO:0000313" key="2">
    <source>
        <dbReference type="EMBL" id="VDP37776.1"/>
    </source>
</evidence>
<dbReference type="WBParaSite" id="HPBE_0002328001-mRNA-1">
    <property type="protein sequence ID" value="HPBE_0002328001-mRNA-1"/>
    <property type="gene ID" value="HPBE_0002328001"/>
</dbReference>
<name>A0A183GKR0_HELPZ</name>
<dbReference type="AlphaFoldDB" id="A0A183GKR0"/>
<reference evidence="2 3" key="1">
    <citation type="submission" date="2018-11" db="EMBL/GenBank/DDBJ databases">
        <authorList>
            <consortium name="Pathogen Informatics"/>
        </authorList>
    </citation>
    <scope>NUCLEOTIDE SEQUENCE [LARGE SCALE GENOMIC DNA]</scope>
</reference>
<feature type="domain" description="DUF7754" evidence="1">
    <location>
        <begin position="91"/>
        <end position="152"/>
    </location>
</feature>
<dbReference type="OrthoDB" id="5787168at2759"/>
<dbReference type="EMBL" id="UZAH01034888">
    <property type="protein sequence ID" value="VDP37776.1"/>
    <property type="molecule type" value="Genomic_DNA"/>
</dbReference>
<keyword evidence="3" id="KW-1185">Reference proteome</keyword>
<dbReference type="Pfam" id="PF24937">
    <property type="entry name" value="DUF7754"/>
    <property type="match status" value="1"/>
</dbReference>
<reference evidence="4" key="2">
    <citation type="submission" date="2019-09" db="UniProtKB">
        <authorList>
            <consortium name="WormBaseParasite"/>
        </authorList>
    </citation>
    <scope>IDENTIFICATION</scope>
</reference>
<accession>A0A3P8H353</accession>
<evidence type="ECO:0000313" key="3">
    <source>
        <dbReference type="Proteomes" id="UP000050761"/>
    </source>
</evidence>
<accession>A0A183GKR0</accession>
<organism evidence="3 4">
    <name type="scientific">Heligmosomoides polygyrus</name>
    <name type="common">Parasitic roundworm</name>
    <dbReference type="NCBI Taxonomy" id="6339"/>
    <lineage>
        <taxon>Eukaryota</taxon>
        <taxon>Metazoa</taxon>
        <taxon>Ecdysozoa</taxon>
        <taxon>Nematoda</taxon>
        <taxon>Chromadorea</taxon>
        <taxon>Rhabditida</taxon>
        <taxon>Rhabditina</taxon>
        <taxon>Rhabditomorpha</taxon>
        <taxon>Strongyloidea</taxon>
        <taxon>Heligmosomidae</taxon>
        <taxon>Heligmosomoides</taxon>
    </lineage>
</organism>
<gene>
    <name evidence="2" type="ORF">HPBE_LOCUS23279</name>
</gene>
<protein>
    <submittedName>
        <fullName evidence="4">HA2 domain-containing protein</fullName>
    </submittedName>
</protein>
<dbReference type="Proteomes" id="UP000050761">
    <property type="component" value="Unassembled WGS sequence"/>
</dbReference>
<evidence type="ECO:0000313" key="4">
    <source>
        <dbReference type="WBParaSite" id="HPBE_0002328001-mRNA-1"/>
    </source>
</evidence>
<proteinExistence type="predicted"/>
<dbReference type="InterPro" id="IPR056656">
    <property type="entry name" value="DUF7754"/>
</dbReference>
<evidence type="ECO:0000259" key="1">
    <source>
        <dbReference type="Pfam" id="PF24937"/>
    </source>
</evidence>